<gene>
    <name evidence="2" type="primary">hutH_1</name>
    <name evidence="2" type="ORF">SPSIL_002380</name>
</gene>
<keyword evidence="1 2" id="KW-0456">Lyase</keyword>
<dbReference type="Proteomes" id="UP000216752">
    <property type="component" value="Chromosome"/>
</dbReference>
<dbReference type="EMBL" id="CP155573">
    <property type="protein sequence ID" value="XFO64148.1"/>
    <property type="molecule type" value="Genomic_DNA"/>
</dbReference>
<keyword evidence="3" id="KW-1185">Reference proteome</keyword>
<dbReference type="InterPro" id="IPR001106">
    <property type="entry name" value="Aromatic_Lyase"/>
</dbReference>
<dbReference type="EC" id="4.3.1.3" evidence="2"/>
<reference evidence="2" key="1">
    <citation type="submission" date="2024-05" db="EMBL/GenBank/DDBJ databases">
        <title>Isolation and characterization of Sporomusa carbonis sp. nov., a carboxydotrophic hydrogenogen in the genus of Sporomusa isolated from a charcoal burning pile.</title>
        <authorList>
            <person name="Boeer T."/>
            <person name="Rosenbaum F."/>
            <person name="Eysell L."/>
            <person name="Mueller V."/>
            <person name="Daniel R."/>
            <person name="Poehlein A."/>
        </authorList>
    </citation>
    <scope>NUCLEOTIDE SEQUENCE [LARGE SCALE GENOMIC DNA]</scope>
    <source>
        <strain evidence="2">DSM 10669</strain>
    </source>
</reference>
<evidence type="ECO:0000313" key="3">
    <source>
        <dbReference type="Proteomes" id="UP000216752"/>
    </source>
</evidence>
<name>A0ABZ3IFF9_9FIRM</name>
<dbReference type="Gene3D" id="1.10.275.10">
    <property type="entry name" value="Fumarase/aspartase (N-terminal domain)"/>
    <property type="match status" value="1"/>
</dbReference>
<dbReference type="NCBIfam" id="NF006871">
    <property type="entry name" value="PRK09367.1"/>
    <property type="match status" value="1"/>
</dbReference>
<dbReference type="CDD" id="cd00332">
    <property type="entry name" value="PAL-HAL"/>
    <property type="match status" value="1"/>
</dbReference>
<dbReference type="InterPro" id="IPR008948">
    <property type="entry name" value="L-Aspartase-like"/>
</dbReference>
<dbReference type="Gene3D" id="1.20.200.10">
    <property type="entry name" value="Fumarase/aspartase (Central domain)"/>
    <property type="match status" value="1"/>
</dbReference>
<dbReference type="SUPFAM" id="SSF48557">
    <property type="entry name" value="L-aspartase-like"/>
    <property type="match status" value="1"/>
</dbReference>
<dbReference type="InterPro" id="IPR024083">
    <property type="entry name" value="Fumarase/histidase_N"/>
</dbReference>
<organism evidence="2 3">
    <name type="scientific">Sporomusa silvacetica DSM 10669</name>
    <dbReference type="NCBI Taxonomy" id="1123289"/>
    <lineage>
        <taxon>Bacteria</taxon>
        <taxon>Bacillati</taxon>
        <taxon>Bacillota</taxon>
        <taxon>Negativicutes</taxon>
        <taxon>Selenomonadales</taxon>
        <taxon>Sporomusaceae</taxon>
        <taxon>Sporomusa</taxon>
    </lineage>
</organism>
<sequence>MEEKGNIDNVPPVVLGGQVTMEDLVAVARQGAQVEFSEEYCERVNKSRRLVEKWVGEGRVMYGITTGFGSLCTQVISPEETAQLQRNIVLSHATSVGEPLSIEEVRATLFMVLQNVGQGFCGARLETVELYRQFLNRGLTPFAPKEGSVGYLSPEAHMALVLIGEGQAYVNGALLPAGEALRQVGLLPTELAAKEGLTLVSGTTSVTALGALALYDMLNAAKCADIIGAMALEVLKGTTRAFDERLMSVRPHEEQRSTAANVRSILNDSEIAAHFCNHRLQDALSLRCIPQLHGAAKKTLQDAMKTIEIEMNSCCDNPILWPEDDDGEAISGCNADSSYVGIEMDSACIAATVLAKMSERRNNRLVDGQLSGYPSFLIKNPGLNSGLMIPQYTQAGLLNDMKILSHPATVDGIPTCGNQEDYVAMGYNAAKKARQVVEKLEFILAIELLSVYQAHQFIEDDKAPATAVQTVLKEIARTVPVMNEDIYLYPHINNLRHLIHTQKLVALVEERIGRVL</sequence>
<dbReference type="PANTHER" id="PTHR10362">
    <property type="entry name" value="HISTIDINE AMMONIA-LYASE"/>
    <property type="match status" value="1"/>
</dbReference>
<proteinExistence type="predicted"/>
<evidence type="ECO:0000313" key="2">
    <source>
        <dbReference type="EMBL" id="XFO64148.1"/>
    </source>
</evidence>
<dbReference type="Pfam" id="PF00221">
    <property type="entry name" value="Lyase_aromatic"/>
    <property type="match status" value="1"/>
</dbReference>
<evidence type="ECO:0000256" key="1">
    <source>
        <dbReference type="ARBA" id="ARBA00023239"/>
    </source>
</evidence>
<accession>A0ABZ3IFF9</accession>
<dbReference type="RefSeq" id="WP_094605356.1">
    <property type="nucleotide sequence ID" value="NZ_CP155573.1"/>
</dbReference>
<protein>
    <submittedName>
        <fullName evidence="2">Histidine ammonia-lyase</fullName>
        <ecNumber evidence="2">4.3.1.3</ecNumber>
    </submittedName>
</protein>
<dbReference type="GO" id="GO:0004397">
    <property type="term" value="F:histidine ammonia-lyase activity"/>
    <property type="evidence" value="ECO:0007669"/>
    <property type="project" value="UniProtKB-EC"/>
</dbReference>